<evidence type="ECO:0000313" key="8">
    <source>
        <dbReference type="Proteomes" id="UP001596086"/>
    </source>
</evidence>
<feature type="transmembrane region" description="Helical" evidence="6">
    <location>
        <begin position="146"/>
        <end position="172"/>
    </location>
</feature>
<feature type="transmembrane region" description="Helical" evidence="6">
    <location>
        <begin position="184"/>
        <end position="205"/>
    </location>
</feature>
<sequence>MNATATLWLYFVLVFGIIALPGLDMAYVLANALTGGRGAGLAAVAGIVAGGVCHIAMGALGVAAIVRLWPALFNLLLVAGAAYIAWIGWQLTRAGATTLKLRLDAPARPPASVFLKGMLTCLLNPKAYVFMLAVFPQFLKPAQGPIWAQATALGLITIGTQAGVYGGLALLAQRAGGSLGASGLATRAVGMLLVGTGVVTVVQGWQA</sequence>
<evidence type="ECO:0000313" key="7">
    <source>
        <dbReference type="EMBL" id="MFC5549771.1"/>
    </source>
</evidence>
<reference evidence="8" key="1">
    <citation type="journal article" date="2019" name="Int. J. Syst. Evol. Microbiol.">
        <title>The Global Catalogue of Microorganisms (GCM) 10K type strain sequencing project: providing services to taxonomists for standard genome sequencing and annotation.</title>
        <authorList>
            <consortium name="The Broad Institute Genomics Platform"/>
            <consortium name="The Broad Institute Genome Sequencing Center for Infectious Disease"/>
            <person name="Wu L."/>
            <person name="Ma J."/>
        </authorList>
    </citation>
    <scope>NUCLEOTIDE SEQUENCE [LARGE SCALE GENOMIC DNA]</scope>
    <source>
        <strain evidence="8">CGMCC 4.5798</strain>
    </source>
</reference>
<comment type="caution">
    <text evidence="7">The sequence shown here is derived from an EMBL/GenBank/DDBJ whole genome shotgun (WGS) entry which is preliminary data.</text>
</comment>
<dbReference type="Proteomes" id="UP001596086">
    <property type="component" value="Unassembled WGS sequence"/>
</dbReference>
<keyword evidence="4 6" id="KW-1133">Transmembrane helix</keyword>
<evidence type="ECO:0000256" key="2">
    <source>
        <dbReference type="ARBA" id="ARBA00022475"/>
    </source>
</evidence>
<dbReference type="PANTHER" id="PTHR30086">
    <property type="entry name" value="ARGININE EXPORTER PROTEIN ARGO"/>
    <property type="match status" value="1"/>
</dbReference>
<gene>
    <name evidence="7" type="ORF">ACFPO9_14740</name>
</gene>
<proteinExistence type="predicted"/>
<evidence type="ECO:0000256" key="3">
    <source>
        <dbReference type="ARBA" id="ARBA00022692"/>
    </source>
</evidence>
<name>A0ABW0S0H8_9BURK</name>
<evidence type="ECO:0000256" key="5">
    <source>
        <dbReference type="ARBA" id="ARBA00023136"/>
    </source>
</evidence>
<keyword evidence="3 6" id="KW-0812">Transmembrane</keyword>
<feature type="transmembrane region" description="Helical" evidence="6">
    <location>
        <begin position="6"/>
        <end position="29"/>
    </location>
</feature>
<dbReference type="Pfam" id="PF01810">
    <property type="entry name" value="LysE"/>
    <property type="match status" value="1"/>
</dbReference>
<feature type="transmembrane region" description="Helical" evidence="6">
    <location>
        <begin position="72"/>
        <end position="92"/>
    </location>
</feature>
<feature type="transmembrane region" description="Helical" evidence="6">
    <location>
        <begin position="41"/>
        <end position="66"/>
    </location>
</feature>
<dbReference type="EMBL" id="JBHSMZ010000010">
    <property type="protein sequence ID" value="MFC5549771.1"/>
    <property type="molecule type" value="Genomic_DNA"/>
</dbReference>
<accession>A0ABW0S0H8</accession>
<dbReference type="PANTHER" id="PTHR30086:SF20">
    <property type="entry name" value="ARGININE EXPORTER PROTEIN ARGO-RELATED"/>
    <property type="match status" value="1"/>
</dbReference>
<organism evidence="7 8">
    <name type="scientific">Massilia aerilata</name>
    <dbReference type="NCBI Taxonomy" id="453817"/>
    <lineage>
        <taxon>Bacteria</taxon>
        <taxon>Pseudomonadati</taxon>
        <taxon>Pseudomonadota</taxon>
        <taxon>Betaproteobacteria</taxon>
        <taxon>Burkholderiales</taxon>
        <taxon>Oxalobacteraceae</taxon>
        <taxon>Telluria group</taxon>
        <taxon>Massilia</taxon>
    </lineage>
</organism>
<protein>
    <submittedName>
        <fullName evidence="7">LysE family translocator</fullName>
    </submittedName>
</protein>
<evidence type="ECO:0000256" key="1">
    <source>
        <dbReference type="ARBA" id="ARBA00004651"/>
    </source>
</evidence>
<keyword evidence="5 6" id="KW-0472">Membrane</keyword>
<evidence type="ECO:0000256" key="4">
    <source>
        <dbReference type="ARBA" id="ARBA00022989"/>
    </source>
</evidence>
<keyword evidence="2" id="KW-1003">Cell membrane</keyword>
<dbReference type="RefSeq" id="WP_379771873.1">
    <property type="nucleotide sequence ID" value="NZ_JBHSMZ010000010.1"/>
</dbReference>
<keyword evidence="8" id="KW-1185">Reference proteome</keyword>
<comment type="subcellular location">
    <subcellularLocation>
        <location evidence="1">Cell membrane</location>
        <topology evidence="1">Multi-pass membrane protein</topology>
    </subcellularLocation>
</comment>
<evidence type="ECO:0000256" key="6">
    <source>
        <dbReference type="SAM" id="Phobius"/>
    </source>
</evidence>
<dbReference type="InterPro" id="IPR001123">
    <property type="entry name" value="LeuE-type"/>
</dbReference>